<dbReference type="PANTHER" id="PTHR12149:SF8">
    <property type="entry name" value="PROTEIN-RIBULOSAMINE 3-KINASE"/>
    <property type="match status" value="1"/>
</dbReference>
<dbReference type="Gene3D" id="3.90.1200.10">
    <property type="match status" value="1"/>
</dbReference>
<evidence type="ECO:0000256" key="1">
    <source>
        <dbReference type="ARBA" id="ARBA00009460"/>
    </source>
</evidence>
<gene>
    <name evidence="4" type="ORF">HHX25_04260</name>
</gene>
<dbReference type="PANTHER" id="PTHR12149">
    <property type="entry name" value="FRUCTOSAMINE 3 KINASE-RELATED PROTEIN"/>
    <property type="match status" value="1"/>
</dbReference>
<keyword evidence="5" id="KW-1185">Reference proteome</keyword>
<evidence type="ECO:0000313" key="5">
    <source>
        <dbReference type="Proteomes" id="UP000746690"/>
    </source>
</evidence>
<evidence type="ECO:0000256" key="3">
    <source>
        <dbReference type="SAM" id="Phobius"/>
    </source>
</evidence>
<dbReference type="GO" id="GO:0016301">
    <property type="term" value="F:kinase activity"/>
    <property type="evidence" value="ECO:0007669"/>
    <property type="project" value="UniProtKB-KW"/>
</dbReference>
<dbReference type="EMBL" id="JABBHF010000002">
    <property type="protein sequence ID" value="NMH86705.1"/>
    <property type="molecule type" value="Genomic_DNA"/>
</dbReference>
<proteinExistence type="inferred from homology"/>
<dbReference type="InterPro" id="IPR011009">
    <property type="entry name" value="Kinase-like_dom_sf"/>
</dbReference>
<protein>
    <submittedName>
        <fullName evidence="4">Fructosamine kinase family protein</fullName>
    </submittedName>
</protein>
<keyword evidence="3" id="KW-0812">Transmembrane</keyword>
<name>A0ABX1RUL9_9FLAO</name>
<dbReference type="InterPro" id="IPR016477">
    <property type="entry name" value="Fructo-/Ketosamine-3-kinase"/>
</dbReference>
<evidence type="ECO:0000313" key="4">
    <source>
        <dbReference type="EMBL" id="NMH86705.1"/>
    </source>
</evidence>
<sequence length="286" mass="32720">MNHDLRSYVSTLLKESIIKVFSVQGGDISKAYRIDTPKNSYFLKLNGAINAKKMFQSEAHGLQLIRKTSTIKTPKVLAYDTFEDTAFLLMEFIENKSPSSEDSKNLGLQLAALHKCTSEDFGLGQDNFIGSLAQSNTQHKTWLDFYIYERLLPQLELAQQKRLLSKNECPSIQKIEDVLESLFVDIKPALLHGDLWSGNYLISKDGTPYLIDPASYYGHYEVDIAMSKLFGGFDTSFYEAYFSNLKSDKNTSARIEIYQFYYLLVHLNLFGHSYYGSVFSILKKYF</sequence>
<keyword evidence="2" id="KW-0808">Transferase</keyword>
<dbReference type="PIRSF" id="PIRSF006221">
    <property type="entry name" value="Ketosamine-3-kinase"/>
    <property type="match status" value="1"/>
</dbReference>
<comment type="caution">
    <text evidence="4">The sequence shown here is derived from an EMBL/GenBank/DDBJ whole genome shotgun (WGS) entry which is preliminary data.</text>
</comment>
<keyword evidence="3" id="KW-1133">Transmembrane helix</keyword>
<keyword evidence="3" id="KW-0472">Membrane</keyword>
<dbReference type="Pfam" id="PF03881">
    <property type="entry name" value="Fructosamin_kin"/>
    <property type="match status" value="1"/>
</dbReference>
<comment type="similarity">
    <text evidence="1 2">Belongs to the fructosamine kinase family.</text>
</comment>
<dbReference type="RefSeq" id="WP_169670491.1">
    <property type="nucleotide sequence ID" value="NZ_JABBHF010000002.1"/>
</dbReference>
<evidence type="ECO:0000256" key="2">
    <source>
        <dbReference type="PIRNR" id="PIRNR006221"/>
    </source>
</evidence>
<organism evidence="4 5">
    <name type="scientific">Flavivirga algicola</name>
    <dbReference type="NCBI Taxonomy" id="2729136"/>
    <lineage>
        <taxon>Bacteria</taxon>
        <taxon>Pseudomonadati</taxon>
        <taxon>Bacteroidota</taxon>
        <taxon>Flavobacteriia</taxon>
        <taxon>Flavobacteriales</taxon>
        <taxon>Flavobacteriaceae</taxon>
        <taxon>Flavivirga</taxon>
    </lineage>
</organism>
<keyword evidence="2 4" id="KW-0418">Kinase</keyword>
<feature type="transmembrane region" description="Helical" evidence="3">
    <location>
        <begin position="260"/>
        <end position="282"/>
    </location>
</feature>
<dbReference type="SUPFAM" id="SSF56112">
    <property type="entry name" value="Protein kinase-like (PK-like)"/>
    <property type="match status" value="1"/>
</dbReference>
<dbReference type="Proteomes" id="UP000746690">
    <property type="component" value="Unassembled WGS sequence"/>
</dbReference>
<accession>A0ABX1RUL9</accession>
<reference evidence="4 5" key="1">
    <citation type="submission" date="2020-04" db="EMBL/GenBank/DDBJ databases">
        <title>A Flavivirga sp. nov.</title>
        <authorList>
            <person name="Sun X."/>
        </authorList>
    </citation>
    <scope>NUCLEOTIDE SEQUENCE [LARGE SCALE GENOMIC DNA]</scope>
    <source>
        <strain evidence="4 5">Y03</strain>
    </source>
</reference>
<dbReference type="Gene3D" id="3.30.200.20">
    <property type="entry name" value="Phosphorylase Kinase, domain 1"/>
    <property type="match status" value="1"/>
</dbReference>